<accession>A0A1N6G8N4</accession>
<comment type="catalytic activity">
    <reaction evidence="1 5 6">
        <text>[protein]-peptidylproline (omega=180) = [protein]-peptidylproline (omega=0)</text>
        <dbReference type="Rhea" id="RHEA:16237"/>
        <dbReference type="Rhea" id="RHEA-COMP:10747"/>
        <dbReference type="Rhea" id="RHEA-COMP:10748"/>
        <dbReference type="ChEBI" id="CHEBI:83833"/>
        <dbReference type="ChEBI" id="CHEBI:83834"/>
        <dbReference type="EC" id="5.2.1.8"/>
    </reaction>
</comment>
<name>A0A1N6G8N4_9BACT</name>
<evidence type="ECO:0000256" key="4">
    <source>
        <dbReference type="ARBA" id="ARBA00023235"/>
    </source>
</evidence>
<dbReference type="Pfam" id="PF00254">
    <property type="entry name" value="FKBP_C"/>
    <property type="match status" value="1"/>
</dbReference>
<dbReference type="OrthoDB" id="9814548at2"/>
<dbReference type="PROSITE" id="PS50059">
    <property type="entry name" value="FKBP_PPIASE"/>
    <property type="match status" value="1"/>
</dbReference>
<comment type="similarity">
    <text evidence="2 6">Belongs to the FKBP-type PPIase family.</text>
</comment>
<evidence type="ECO:0000259" key="8">
    <source>
        <dbReference type="PROSITE" id="PS50059"/>
    </source>
</evidence>
<dbReference type="InterPro" id="IPR046357">
    <property type="entry name" value="PPIase_dom_sf"/>
</dbReference>
<evidence type="ECO:0000313" key="9">
    <source>
        <dbReference type="EMBL" id="SIO03900.1"/>
    </source>
</evidence>
<evidence type="ECO:0000256" key="6">
    <source>
        <dbReference type="RuleBase" id="RU003915"/>
    </source>
</evidence>
<dbReference type="PANTHER" id="PTHR43811:SF19">
    <property type="entry name" value="39 KDA FK506-BINDING NUCLEAR PROTEIN"/>
    <property type="match status" value="1"/>
</dbReference>
<dbReference type="RefSeq" id="WP_074225825.1">
    <property type="nucleotide sequence ID" value="NZ_FSRC01000002.1"/>
</dbReference>
<protein>
    <recommendedName>
        <fullName evidence="6">Peptidyl-prolyl cis-trans isomerase</fullName>
        <ecNumber evidence="6">5.2.1.8</ecNumber>
    </recommendedName>
</protein>
<proteinExistence type="inferred from homology"/>
<dbReference type="Proteomes" id="UP000185221">
    <property type="component" value="Unassembled WGS sequence"/>
</dbReference>
<dbReference type="PROSITE" id="PS51257">
    <property type="entry name" value="PROKAR_LIPOPROTEIN"/>
    <property type="match status" value="1"/>
</dbReference>
<gene>
    <name evidence="9" type="ORF">SAMN05444394_3054</name>
</gene>
<dbReference type="GO" id="GO:0003755">
    <property type="term" value="F:peptidyl-prolyl cis-trans isomerase activity"/>
    <property type="evidence" value="ECO:0007669"/>
    <property type="project" value="UniProtKB-UniRule"/>
</dbReference>
<reference evidence="10" key="1">
    <citation type="submission" date="2016-11" db="EMBL/GenBank/DDBJ databases">
        <authorList>
            <person name="Varghese N."/>
            <person name="Submissions S."/>
        </authorList>
    </citation>
    <scope>NUCLEOTIDE SEQUENCE [LARGE SCALE GENOMIC DNA]</scope>
    <source>
        <strain evidence="10">DSM 15292</strain>
    </source>
</reference>
<evidence type="ECO:0000256" key="2">
    <source>
        <dbReference type="ARBA" id="ARBA00006577"/>
    </source>
</evidence>
<evidence type="ECO:0000256" key="3">
    <source>
        <dbReference type="ARBA" id="ARBA00023110"/>
    </source>
</evidence>
<dbReference type="PANTHER" id="PTHR43811">
    <property type="entry name" value="FKBP-TYPE PEPTIDYL-PROLYL CIS-TRANS ISOMERASE FKPA"/>
    <property type="match status" value="1"/>
</dbReference>
<keyword evidence="10" id="KW-1185">Reference proteome</keyword>
<organism evidence="9 10">
    <name type="scientific">Algoriphagus halophilus</name>
    <dbReference type="NCBI Taxonomy" id="226505"/>
    <lineage>
        <taxon>Bacteria</taxon>
        <taxon>Pseudomonadati</taxon>
        <taxon>Bacteroidota</taxon>
        <taxon>Cytophagia</taxon>
        <taxon>Cytophagales</taxon>
        <taxon>Cyclobacteriaceae</taxon>
        <taxon>Algoriphagus</taxon>
    </lineage>
</organism>
<evidence type="ECO:0000256" key="7">
    <source>
        <dbReference type="SAM" id="SignalP"/>
    </source>
</evidence>
<dbReference type="STRING" id="226505.SAMN05444394_3054"/>
<feature type="signal peptide" evidence="7">
    <location>
        <begin position="1"/>
        <end position="18"/>
    </location>
</feature>
<evidence type="ECO:0000313" key="10">
    <source>
        <dbReference type="Proteomes" id="UP000185221"/>
    </source>
</evidence>
<sequence>MKKLFYFLLVGLFSAIIACEPNNPFNTGPVYDVDGNLAIDSVKIAAYIDTAQVDSLYRIHDPSGVVIIVQEEGVGSRPTGGNIVYTEYTGFLMEDGSVFDTTDETIARDNNIYVEGRTYETFKFQIGAGNVITGWDIGFRRIRPGTKARMIIPSPYGYRSSENNSRIPPNSVLIFDVIFKGTD</sequence>
<dbReference type="Gene3D" id="3.10.50.40">
    <property type="match status" value="1"/>
</dbReference>
<dbReference type="AlphaFoldDB" id="A0A1N6G8N4"/>
<keyword evidence="7" id="KW-0732">Signal</keyword>
<dbReference type="EC" id="5.2.1.8" evidence="6"/>
<keyword evidence="4 5" id="KW-0413">Isomerase</keyword>
<evidence type="ECO:0000256" key="1">
    <source>
        <dbReference type="ARBA" id="ARBA00000971"/>
    </source>
</evidence>
<dbReference type="EMBL" id="FSRC01000002">
    <property type="protein sequence ID" value="SIO03900.1"/>
    <property type="molecule type" value="Genomic_DNA"/>
</dbReference>
<keyword evidence="3 5" id="KW-0697">Rotamase</keyword>
<dbReference type="InterPro" id="IPR001179">
    <property type="entry name" value="PPIase_FKBP_dom"/>
</dbReference>
<feature type="domain" description="PPIase FKBP-type" evidence="8">
    <location>
        <begin position="81"/>
        <end position="183"/>
    </location>
</feature>
<evidence type="ECO:0000256" key="5">
    <source>
        <dbReference type="PROSITE-ProRule" id="PRU00277"/>
    </source>
</evidence>
<dbReference type="SUPFAM" id="SSF54534">
    <property type="entry name" value="FKBP-like"/>
    <property type="match status" value="1"/>
</dbReference>
<feature type="chain" id="PRO_5012545869" description="Peptidyl-prolyl cis-trans isomerase" evidence="7">
    <location>
        <begin position="19"/>
        <end position="183"/>
    </location>
</feature>